<feature type="region of interest" description="Disordered" evidence="1">
    <location>
        <begin position="1"/>
        <end position="86"/>
    </location>
</feature>
<comment type="caution">
    <text evidence="2">The sequence shown here is derived from an EMBL/GenBank/DDBJ whole genome shotgun (WGS) entry which is preliminary data.</text>
</comment>
<dbReference type="AlphaFoldDB" id="A0ABD3SNJ9"/>
<organism evidence="2 3">
    <name type="scientific">Penstemon smallii</name>
    <dbReference type="NCBI Taxonomy" id="265156"/>
    <lineage>
        <taxon>Eukaryota</taxon>
        <taxon>Viridiplantae</taxon>
        <taxon>Streptophyta</taxon>
        <taxon>Embryophyta</taxon>
        <taxon>Tracheophyta</taxon>
        <taxon>Spermatophyta</taxon>
        <taxon>Magnoliopsida</taxon>
        <taxon>eudicotyledons</taxon>
        <taxon>Gunneridae</taxon>
        <taxon>Pentapetalae</taxon>
        <taxon>asterids</taxon>
        <taxon>lamiids</taxon>
        <taxon>Lamiales</taxon>
        <taxon>Plantaginaceae</taxon>
        <taxon>Cheloneae</taxon>
        <taxon>Penstemon</taxon>
    </lineage>
</organism>
<evidence type="ECO:0000256" key="1">
    <source>
        <dbReference type="SAM" id="MobiDB-lite"/>
    </source>
</evidence>
<feature type="region of interest" description="Disordered" evidence="1">
    <location>
        <begin position="100"/>
        <end position="136"/>
    </location>
</feature>
<protein>
    <submittedName>
        <fullName evidence="2">Uncharacterized protein</fullName>
    </submittedName>
</protein>
<dbReference type="PANTHER" id="PTHR33738:SF1">
    <property type="entry name" value="PLANT_T7H20-70 PROTEIN"/>
    <property type="match status" value="1"/>
</dbReference>
<dbReference type="EMBL" id="JBJXBP010000006">
    <property type="protein sequence ID" value="KAL3826050.1"/>
    <property type="molecule type" value="Genomic_DNA"/>
</dbReference>
<sequence length="156" mass="16556">MEGGKQSGSSFTSDLFGAKDSSSSSSVFGSIFGPPKAGVSQFEKKNDSANQSWSPKPGVSDKNAIGGEGQGQGTTSKDPSSYYQEQNVQPFHYSSSIYYGGQDVYSRPPSTQTPAFTTYNKDGDQDDSNSASRGNWWQGRNVCREAAAAASATTYP</sequence>
<name>A0ABD3SNJ9_9LAMI</name>
<reference evidence="2 3" key="1">
    <citation type="submission" date="2024-12" db="EMBL/GenBank/DDBJ databases">
        <title>The unique morphological basis and parallel evolutionary history of personate flowers in Penstemon.</title>
        <authorList>
            <person name="Depatie T.H."/>
            <person name="Wessinger C.A."/>
        </authorList>
    </citation>
    <scope>NUCLEOTIDE SEQUENCE [LARGE SCALE GENOMIC DNA]</scope>
    <source>
        <strain evidence="2">WTNN_2</strain>
        <tissue evidence="2">Leaf</tissue>
    </source>
</reference>
<dbReference type="PANTHER" id="PTHR33738">
    <property type="entry name" value="EMB|CAB82975.1"/>
    <property type="match status" value="1"/>
</dbReference>
<feature type="compositionally biased region" description="Polar residues" evidence="1">
    <location>
        <begin position="108"/>
        <end position="120"/>
    </location>
</feature>
<evidence type="ECO:0000313" key="2">
    <source>
        <dbReference type="EMBL" id="KAL3826050.1"/>
    </source>
</evidence>
<accession>A0ABD3SNJ9</accession>
<keyword evidence="3" id="KW-1185">Reference proteome</keyword>
<dbReference type="Proteomes" id="UP001634393">
    <property type="component" value="Unassembled WGS sequence"/>
</dbReference>
<evidence type="ECO:0000313" key="3">
    <source>
        <dbReference type="Proteomes" id="UP001634393"/>
    </source>
</evidence>
<proteinExistence type="predicted"/>
<feature type="compositionally biased region" description="Polar residues" evidence="1">
    <location>
        <begin position="73"/>
        <end position="86"/>
    </location>
</feature>
<gene>
    <name evidence="2" type="ORF">ACJIZ3_022079</name>
</gene>